<dbReference type="SMART" id="SM00028">
    <property type="entry name" value="TPR"/>
    <property type="match status" value="3"/>
</dbReference>
<reference evidence="1 2" key="1">
    <citation type="submission" date="2012-01" db="EMBL/GenBank/DDBJ databases">
        <title>Complete sequence of chromosome of Clostridium pasteurianum BC1.</title>
        <authorList>
            <consortium name="US DOE Joint Genome Institute"/>
            <person name="Lucas S."/>
            <person name="Han J."/>
            <person name="Lapidus A."/>
            <person name="Cheng J.-F."/>
            <person name="Goodwin L."/>
            <person name="Pitluck S."/>
            <person name="Peters L."/>
            <person name="Mikhailova N."/>
            <person name="Teshima H."/>
            <person name="Detter J.C."/>
            <person name="Han C."/>
            <person name="Tapia R."/>
            <person name="Land M."/>
            <person name="Hauser L."/>
            <person name="Kyrpides N."/>
            <person name="Ivanova N."/>
            <person name="Pagani I."/>
            <person name="Dunn J."/>
            <person name="Taghavi S."/>
            <person name="Francis A."/>
            <person name="van der Lelie D."/>
            <person name="Woyke T."/>
        </authorList>
    </citation>
    <scope>NUCLEOTIDE SEQUENCE [LARGE SCALE GENOMIC DNA]</scope>
    <source>
        <strain evidence="1 2">BC1</strain>
    </source>
</reference>
<sequence length="119" mass="14103">MNYFKEANNFYNRKDYISALNLYQKSIEVKQNEAASFYNWAVCLIKLKSYEKAIPLLKKALILKQDSRYFFNLGYCHAMLKNKRKALIYFNTAWSLDNQDADCEKAINMITNSYKKDII</sequence>
<evidence type="ECO:0000313" key="2">
    <source>
        <dbReference type="Proteomes" id="UP000013523"/>
    </source>
</evidence>
<dbReference type="PATRIC" id="fig|86416.3.peg.3114"/>
<dbReference type="InterPro" id="IPR019734">
    <property type="entry name" value="TPR_rpt"/>
</dbReference>
<dbReference type="EMBL" id="CP003261">
    <property type="protein sequence ID" value="AGK97944.1"/>
    <property type="molecule type" value="Genomic_DNA"/>
</dbReference>
<dbReference type="Pfam" id="PF13181">
    <property type="entry name" value="TPR_8"/>
    <property type="match status" value="1"/>
</dbReference>
<gene>
    <name evidence="1" type="ORF">Clopa_3129</name>
</gene>
<dbReference type="Gene3D" id="1.25.40.10">
    <property type="entry name" value="Tetratricopeptide repeat domain"/>
    <property type="match status" value="1"/>
</dbReference>
<dbReference type="HOGENOM" id="CLU_2080710_0_0_9"/>
<dbReference type="STRING" id="86416.Clopa_3129"/>
<dbReference type="KEGG" id="cpas:Clopa_3129"/>
<dbReference type="Pfam" id="PF12895">
    <property type="entry name" value="ANAPC3"/>
    <property type="match status" value="1"/>
</dbReference>
<dbReference type="OrthoDB" id="1907609at2"/>
<evidence type="ECO:0000313" key="1">
    <source>
        <dbReference type="EMBL" id="AGK97944.1"/>
    </source>
</evidence>
<keyword evidence="2" id="KW-1185">Reference proteome</keyword>
<name>R4KBL9_CLOPA</name>
<proteinExistence type="predicted"/>
<dbReference type="AlphaFoldDB" id="R4KBL9"/>
<dbReference type="InterPro" id="IPR011990">
    <property type="entry name" value="TPR-like_helical_dom_sf"/>
</dbReference>
<organism evidence="1 2">
    <name type="scientific">Clostridium pasteurianum BC1</name>
    <dbReference type="NCBI Taxonomy" id="86416"/>
    <lineage>
        <taxon>Bacteria</taxon>
        <taxon>Bacillati</taxon>
        <taxon>Bacillota</taxon>
        <taxon>Clostridia</taxon>
        <taxon>Eubacteriales</taxon>
        <taxon>Clostridiaceae</taxon>
        <taxon>Clostridium</taxon>
    </lineage>
</organism>
<dbReference type="SUPFAM" id="SSF48452">
    <property type="entry name" value="TPR-like"/>
    <property type="match status" value="1"/>
</dbReference>
<dbReference type="Proteomes" id="UP000013523">
    <property type="component" value="Chromosome"/>
</dbReference>
<dbReference type="eggNOG" id="COG0457">
    <property type="taxonomic scope" value="Bacteria"/>
</dbReference>
<accession>R4KBL9</accession>
<protein>
    <submittedName>
        <fullName evidence="1">Tetratricopeptide repeat protein</fullName>
    </submittedName>
</protein>
<dbReference type="RefSeq" id="WP_015616232.1">
    <property type="nucleotide sequence ID" value="NC_021182.1"/>
</dbReference>